<dbReference type="AlphaFoldDB" id="A0A8S1HYD5"/>
<keyword evidence="3" id="KW-1185">Reference proteome</keyword>
<organism evidence="2 3">
    <name type="scientific">Caenorhabditis auriculariae</name>
    <dbReference type="NCBI Taxonomy" id="2777116"/>
    <lineage>
        <taxon>Eukaryota</taxon>
        <taxon>Metazoa</taxon>
        <taxon>Ecdysozoa</taxon>
        <taxon>Nematoda</taxon>
        <taxon>Chromadorea</taxon>
        <taxon>Rhabditida</taxon>
        <taxon>Rhabditina</taxon>
        <taxon>Rhabditomorpha</taxon>
        <taxon>Rhabditoidea</taxon>
        <taxon>Rhabditidae</taxon>
        <taxon>Peloderinae</taxon>
        <taxon>Caenorhabditis</taxon>
    </lineage>
</organism>
<comment type="caution">
    <text evidence="2">The sequence shown here is derived from an EMBL/GenBank/DDBJ whole genome shotgun (WGS) entry which is preliminary data.</text>
</comment>
<sequence length="359" mass="41767">MLIQTFVTPAGVPSPRAIITFKANLSFCRAGEGLGTNKRCQKRAESGGRVKSQAPQTFILSQLCSPERLSSVPISLHSTMSAVKRDFEDFHGEMYESSYFLENPRVLETVKVEFSDNFQEPIAQEISEHKKKRQNKRKIVERNEIVKGKTAGEEFEEFYRNMYETSHMYGPLVKKPKVEINSIKKESDVVEKKKTKGEEFEDFYRNMYETSYMFAEPAEHDVTQKKKTAGEEFEEFYRNMYETSYMFAGPGAVKPVEVELKEVKKESDASEEEEPKEDFETFYRNMYESSYMFREPAVRNPEAVEFVKRFTNRNTRHANRDKLLKVKEVEQEFEEDHDLPLDVDLPPMSPVPPTPEPNL</sequence>
<evidence type="ECO:0000313" key="2">
    <source>
        <dbReference type="EMBL" id="CAD6199608.1"/>
    </source>
</evidence>
<dbReference type="EMBL" id="CAJGYM010000187">
    <property type="protein sequence ID" value="CAD6199608.1"/>
    <property type="molecule type" value="Genomic_DNA"/>
</dbReference>
<protein>
    <submittedName>
        <fullName evidence="2">Uncharacterized protein</fullName>
    </submittedName>
</protein>
<evidence type="ECO:0000256" key="1">
    <source>
        <dbReference type="SAM" id="MobiDB-lite"/>
    </source>
</evidence>
<feature type="region of interest" description="Disordered" evidence="1">
    <location>
        <begin position="329"/>
        <end position="359"/>
    </location>
</feature>
<gene>
    <name evidence="2" type="ORF">CAUJ_LOCUS15510</name>
</gene>
<proteinExistence type="predicted"/>
<name>A0A8S1HYD5_9PELO</name>
<accession>A0A8S1HYD5</accession>
<evidence type="ECO:0000313" key="3">
    <source>
        <dbReference type="Proteomes" id="UP000835052"/>
    </source>
</evidence>
<reference evidence="2" key="1">
    <citation type="submission" date="2020-10" db="EMBL/GenBank/DDBJ databases">
        <authorList>
            <person name="Kikuchi T."/>
        </authorList>
    </citation>
    <scope>NUCLEOTIDE SEQUENCE</scope>
    <source>
        <strain evidence="2">NKZ352</strain>
    </source>
</reference>
<feature type="compositionally biased region" description="Pro residues" evidence="1">
    <location>
        <begin position="347"/>
        <end position="359"/>
    </location>
</feature>
<dbReference type="Proteomes" id="UP000835052">
    <property type="component" value="Unassembled WGS sequence"/>
</dbReference>